<accession>A0A4Y2DPN3</accession>
<name>A0A4Y2DPN3_ARAVE</name>
<keyword evidence="2" id="KW-1185">Reference proteome</keyword>
<protein>
    <submittedName>
        <fullName evidence="1">Uncharacterized protein</fullName>
    </submittedName>
</protein>
<gene>
    <name evidence="1" type="ORF">AVEN_151710_1</name>
</gene>
<reference evidence="1 2" key="1">
    <citation type="journal article" date="2019" name="Sci. Rep.">
        <title>Orb-weaving spider Araneus ventricosus genome elucidates the spidroin gene catalogue.</title>
        <authorList>
            <person name="Kono N."/>
            <person name="Nakamura H."/>
            <person name="Ohtoshi R."/>
            <person name="Moran D.A.P."/>
            <person name="Shinohara A."/>
            <person name="Yoshida Y."/>
            <person name="Fujiwara M."/>
            <person name="Mori M."/>
            <person name="Tomita M."/>
            <person name="Arakawa K."/>
        </authorList>
    </citation>
    <scope>NUCLEOTIDE SEQUENCE [LARGE SCALE GENOMIC DNA]</scope>
</reference>
<dbReference type="EMBL" id="BGPR01000399">
    <property type="protein sequence ID" value="GBM18167.1"/>
    <property type="molecule type" value="Genomic_DNA"/>
</dbReference>
<evidence type="ECO:0000313" key="2">
    <source>
        <dbReference type="Proteomes" id="UP000499080"/>
    </source>
</evidence>
<proteinExistence type="predicted"/>
<comment type="caution">
    <text evidence="1">The sequence shown here is derived from an EMBL/GenBank/DDBJ whole genome shotgun (WGS) entry which is preliminary data.</text>
</comment>
<dbReference type="Proteomes" id="UP000499080">
    <property type="component" value="Unassembled WGS sequence"/>
</dbReference>
<evidence type="ECO:0000313" key="1">
    <source>
        <dbReference type="EMBL" id="GBM18167.1"/>
    </source>
</evidence>
<dbReference type="AlphaFoldDB" id="A0A4Y2DPN3"/>
<organism evidence="1 2">
    <name type="scientific">Araneus ventricosus</name>
    <name type="common">Orbweaver spider</name>
    <name type="synonym">Epeira ventricosa</name>
    <dbReference type="NCBI Taxonomy" id="182803"/>
    <lineage>
        <taxon>Eukaryota</taxon>
        <taxon>Metazoa</taxon>
        <taxon>Ecdysozoa</taxon>
        <taxon>Arthropoda</taxon>
        <taxon>Chelicerata</taxon>
        <taxon>Arachnida</taxon>
        <taxon>Araneae</taxon>
        <taxon>Araneomorphae</taxon>
        <taxon>Entelegynae</taxon>
        <taxon>Araneoidea</taxon>
        <taxon>Araneidae</taxon>
        <taxon>Araneus</taxon>
    </lineage>
</organism>
<sequence>MIDSIRYSEPLTCGGPKLPGFSEFSLQLAARSSFSSQSHTVCGWTRQPIVTDRDRVSHPNRAILFGEFSCHELQAVASMLREG</sequence>